<organism evidence="1 2">
    <name type="scientific">Streptococcus pneumoniae</name>
    <dbReference type="NCBI Taxonomy" id="1313"/>
    <lineage>
        <taxon>Bacteria</taxon>
        <taxon>Bacillati</taxon>
        <taxon>Bacillota</taxon>
        <taxon>Bacilli</taxon>
        <taxon>Lactobacillales</taxon>
        <taxon>Streptococcaceae</taxon>
        <taxon>Streptococcus</taxon>
    </lineage>
</organism>
<accession>A0A6G2DFM7</accession>
<name>A0A6G2DFM7_STREE</name>
<dbReference type="Proteomes" id="UP000483094">
    <property type="component" value="Unassembled WGS sequence"/>
</dbReference>
<proteinExistence type="predicted"/>
<gene>
    <name evidence="1" type="ORF">GM540_14015</name>
</gene>
<dbReference type="SUPFAM" id="SSF55031">
    <property type="entry name" value="Bacterial exopeptidase dimerisation domain"/>
    <property type="match status" value="1"/>
</dbReference>
<protein>
    <submittedName>
        <fullName evidence="1">Dipeptidase PepV</fullName>
    </submittedName>
</protein>
<feature type="non-terminal residue" evidence="1">
    <location>
        <position position="115"/>
    </location>
</feature>
<reference evidence="1 2" key="1">
    <citation type="submission" date="2019-11" db="EMBL/GenBank/DDBJ databases">
        <title>Growth characteristics of pneumococcus vary with the chemical composition of the capsule and with environmental conditions.</title>
        <authorList>
            <person name="Tothpal A."/>
            <person name="Desobry K."/>
            <person name="Joshi S."/>
            <person name="Wyllie A.L."/>
            <person name="Weinberger D.M."/>
        </authorList>
    </citation>
    <scope>NUCLEOTIDE SEQUENCE [LARGE SCALE GENOMIC DNA]</scope>
    <source>
        <strain evidence="2">pnumococcus19F</strain>
    </source>
</reference>
<dbReference type="InterPro" id="IPR036264">
    <property type="entry name" value="Bact_exopeptidase_dim_dom"/>
</dbReference>
<evidence type="ECO:0000313" key="2">
    <source>
        <dbReference type="Proteomes" id="UP000483094"/>
    </source>
</evidence>
<comment type="caution">
    <text evidence="1">The sequence shown here is derived from an EMBL/GenBank/DDBJ whole genome shotgun (WGS) entry which is preliminary data.</text>
</comment>
<dbReference type="EMBL" id="WNHQ01001721">
    <property type="protein sequence ID" value="MTV75058.1"/>
    <property type="molecule type" value="Genomic_DNA"/>
</dbReference>
<evidence type="ECO:0000313" key="1">
    <source>
        <dbReference type="EMBL" id="MTV75058.1"/>
    </source>
</evidence>
<dbReference type="AlphaFoldDB" id="A0A6G2DFM7"/>
<dbReference type="Gene3D" id="3.30.70.360">
    <property type="match status" value="2"/>
</dbReference>
<feature type="non-terminal residue" evidence="1">
    <location>
        <position position="1"/>
    </location>
</feature>
<sequence>VPESATAVVSGDLTDLQAKLDAFVAEHKLRGELQEEAGQYKVTIIGKSAHGAMPASGVNGATYLALFLSQFGFAGPAKDYLDIAGKILLNDHEGENLKIAHVDEKMGALSMNAGV</sequence>